<dbReference type="Proteomes" id="UP000824782">
    <property type="component" value="Unassembled WGS sequence"/>
</dbReference>
<organism evidence="1 2">
    <name type="scientific">Engystomops pustulosus</name>
    <name type="common">Tungara frog</name>
    <name type="synonym">Physalaemus pustulosus</name>
    <dbReference type="NCBI Taxonomy" id="76066"/>
    <lineage>
        <taxon>Eukaryota</taxon>
        <taxon>Metazoa</taxon>
        <taxon>Chordata</taxon>
        <taxon>Craniata</taxon>
        <taxon>Vertebrata</taxon>
        <taxon>Euteleostomi</taxon>
        <taxon>Amphibia</taxon>
        <taxon>Batrachia</taxon>
        <taxon>Anura</taxon>
        <taxon>Neobatrachia</taxon>
        <taxon>Hyloidea</taxon>
        <taxon>Leptodactylidae</taxon>
        <taxon>Leiuperinae</taxon>
        <taxon>Engystomops</taxon>
    </lineage>
</organism>
<keyword evidence="2" id="KW-1185">Reference proteome</keyword>
<dbReference type="EMBL" id="WNYA01095252">
    <property type="protein sequence ID" value="KAG8534670.1"/>
    <property type="molecule type" value="Genomic_DNA"/>
</dbReference>
<gene>
    <name evidence="1" type="ORF">GDO81_018856</name>
</gene>
<dbReference type="AlphaFoldDB" id="A0AAV6YGD2"/>
<reference evidence="1" key="1">
    <citation type="thesis" date="2020" institute="ProQuest LLC" country="789 East Eisenhower Parkway, Ann Arbor, MI, USA">
        <title>Comparative Genomics and Chromosome Evolution.</title>
        <authorList>
            <person name="Mudd A.B."/>
        </authorList>
    </citation>
    <scope>NUCLEOTIDE SEQUENCE</scope>
    <source>
        <strain evidence="1">237g6f4</strain>
        <tissue evidence="1">Blood</tissue>
    </source>
</reference>
<comment type="caution">
    <text evidence="1">The sequence shown here is derived from an EMBL/GenBank/DDBJ whole genome shotgun (WGS) entry which is preliminary data.</text>
</comment>
<protein>
    <submittedName>
        <fullName evidence="1">Uncharacterized protein</fullName>
    </submittedName>
</protein>
<name>A0AAV6YGD2_ENGPU</name>
<evidence type="ECO:0000313" key="1">
    <source>
        <dbReference type="EMBL" id="KAG8534670.1"/>
    </source>
</evidence>
<proteinExistence type="predicted"/>
<sequence length="89" mass="10529">MSVLRLWCLKHSGATKTDTLEVVINPFPPRPFFDFAFSFFTPHIQKSVTFLFFHVQSYVTAYFLRNKLHFKMVVFNIPCHVPGKKFQMQ</sequence>
<accession>A0AAV6YGD2</accession>
<evidence type="ECO:0000313" key="2">
    <source>
        <dbReference type="Proteomes" id="UP000824782"/>
    </source>
</evidence>